<dbReference type="Pfam" id="PF13279">
    <property type="entry name" value="4HBT_2"/>
    <property type="match status" value="1"/>
</dbReference>
<dbReference type="CDD" id="cd00586">
    <property type="entry name" value="4HBT"/>
    <property type="match status" value="1"/>
</dbReference>
<evidence type="ECO:0000256" key="1">
    <source>
        <dbReference type="ARBA" id="ARBA00005953"/>
    </source>
</evidence>
<dbReference type="GeneID" id="89511159"/>
<dbReference type="EMBL" id="FQXK01000022">
    <property type="protein sequence ID" value="SHI27347.1"/>
    <property type="molecule type" value="Genomic_DNA"/>
</dbReference>
<dbReference type="InterPro" id="IPR050563">
    <property type="entry name" value="4-hydroxybenzoyl-CoA_TE"/>
</dbReference>
<evidence type="ECO:0000313" key="4">
    <source>
        <dbReference type="Proteomes" id="UP000184278"/>
    </source>
</evidence>
<dbReference type="PIRSF" id="PIRSF003230">
    <property type="entry name" value="YbgC"/>
    <property type="match status" value="1"/>
</dbReference>
<dbReference type="PANTHER" id="PTHR31793:SF27">
    <property type="entry name" value="NOVEL THIOESTERASE SUPERFAMILY DOMAIN AND SAPOSIN A-TYPE DOMAIN CONTAINING PROTEIN (0610012H03RIK)"/>
    <property type="match status" value="1"/>
</dbReference>
<evidence type="ECO:0000256" key="2">
    <source>
        <dbReference type="ARBA" id="ARBA00022801"/>
    </source>
</evidence>
<dbReference type="NCBIfam" id="TIGR00051">
    <property type="entry name" value="YbgC/FadM family acyl-CoA thioesterase"/>
    <property type="match status" value="1"/>
</dbReference>
<sequence>MEYIHNVQYYETDKMGITHHSNYIRWMEEARIDFLSQIGWDYAKLEEMGIISPVLSVTCDYKQSTTFPDSVHISVLVKEFKGVKLHLAYEMKNQDGGTVCKGTSSHAFLNREGRPIRMKDEKPELFEALSSLVSA</sequence>
<keyword evidence="2 3" id="KW-0378">Hydrolase</keyword>
<evidence type="ECO:0000313" key="3">
    <source>
        <dbReference type="EMBL" id="SHI27347.1"/>
    </source>
</evidence>
<dbReference type="OrthoDB" id="9800856at2"/>
<dbReference type="STRING" id="1121131.SAMN02745229_02639"/>
<proteinExistence type="inferred from homology"/>
<dbReference type="Gene3D" id="3.10.129.10">
    <property type="entry name" value="Hotdog Thioesterase"/>
    <property type="match status" value="1"/>
</dbReference>
<gene>
    <name evidence="3" type="ORF">SAMN02745229_02639</name>
</gene>
<protein>
    <submittedName>
        <fullName evidence="3">Acyl-CoA thioester hydrolase</fullName>
    </submittedName>
</protein>
<dbReference type="RefSeq" id="WP_073388451.1">
    <property type="nucleotide sequence ID" value="NZ_FQXK01000022.1"/>
</dbReference>
<dbReference type="Proteomes" id="UP000184278">
    <property type="component" value="Unassembled WGS sequence"/>
</dbReference>
<dbReference type="PANTHER" id="PTHR31793">
    <property type="entry name" value="4-HYDROXYBENZOYL-COA THIOESTERASE FAMILY MEMBER"/>
    <property type="match status" value="1"/>
</dbReference>
<dbReference type="AlphaFoldDB" id="A0A1M5ZSS5"/>
<dbReference type="GO" id="GO:0047617">
    <property type="term" value="F:fatty acyl-CoA hydrolase activity"/>
    <property type="evidence" value="ECO:0007669"/>
    <property type="project" value="TreeGrafter"/>
</dbReference>
<dbReference type="InterPro" id="IPR006684">
    <property type="entry name" value="YbgC/YbaW"/>
</dbReference>
<comment type="similarity">
    <text evidence="1">Belongs to the 4-hydroxybenzoyl-CoA thioesterase family.</text>
</comment>
<organism evidence="3 4">
    <name type="scientific">Butyrivibrio fibrisolvens DSM 3071</name>
    <dbReference type="NCBI Taxonomy" id="1121131"/>
    <lineage>
        <taxon>Bacteria</taxon>
        <taxon>Bacillati</taxon>
        <taxon>Bacillota</taxon>
        <taxon>Clostridia</taxon>
        <taxon>Lachnospirales</taxon>
        <taxon>Lachnospiraceae</taxon>
        <taxon>Butyrivibrio</taxon>
    </lineage>
</organism>
<dbReference type="SUPFAM" id="SSF54637">
    <property type="entry name" value="Thioesterase/thiol ester dehydrase-isomerase"/>
    <property type="match status" value="1"/>
</dbReference>
<accession>A0A1M5ZSS5</accession>
<reference evidence="4" key="1">
    <citation type="submission" date="2016-11" db="EMBL/GenBank/DDBJ databases">
        <authorList>
            <person name="Varghese N."/>
            <person name="Submissions S."/>
        </authorList>
    </citation>
    <scope>NUCLEOTIDE SEQUENCE [LARGE SCALE GENOMIC DNA]</scope>
    <source>
        <strain evidence="4">DSM 3071</strain>
    </source>
</reference>
<name>A0A1M5ZSS5_BUTFI</name>
<keyword evidence="4" id="KW-1185">Reference proteome</keyword>
<dbReference type="InterPro" id="IPR029069">
    <property type="entry name" value="HotDog_dom_sf"/>
</dbReference>